<comment type="caution">
    <text evidence="1">The sequence shown here is derived from an EMBL/GenBank/DDBJ whole genome shotgun (WGS) entry which is preliminary data.</text>
</comment>
<proteinExistence type="predicted"/>
<name>A0ABR0DXA2_ZASCE</name>
<evidence type="ECO:0000313" key="1">
    <source>
        <dbReference type="EMBL" id="KAK4493785.1"/>
    </source>
</evidence>
<accession>A0ABR0DXA2</accession>
<keyword evidence="2" id="KW-1185">Reference proteome</keyword>
<gene>
    <name evidence="1" type="ORF">PRZ48_014970</name>
</gene>
<reference evidence="1 2" key="1">
    <citation type="journal article" date="2023" name="G3 (Bethesda)">
        <title>A chromosome-level genome assembly of Zasmidium syzygii isolated from banana leaves.</title>
        <authorList>
            <person name="van Westerhoven A.C."/>
            <person name="Mehrabi R."/>
            <person name="Talebi R."/>
            <person name="Steentjes M.B.F."/>
            <person name="Corcolon B."/>
            <person name="Chong P.A."/>
            <person name="Kema G.H.J."/>
            <person name="Seidl M.F."/>
        </authorList>
    </citation>
    <scope>NUCLEOTIDE SEQUENCE [LARGE SCALE GENOMIC DNA]</scope>
    <source>
        <strain evidence="1 2">P124</strain>
    </source>
</reference>
<organism evidence="1 2">
    <name type="scientific">Zasmidium cellare</name>
    <name type="common">Wine cellar mold</name>
    <name type="synonym">Racodium cellare</name>
    <dbReference type="NCBI Taxonomy" id="395010"/>
    <lineage>
        <taxon>Eukaryota</taxon>
        <taxon>Fungi</taxon>
        <taxon>Dikarya</taxon>
        <taxon>Ascomycota</taxon>
        <taxon>Pezizomycotina</taxon>
        <taxon>Dothideomycetes</taxon>
        <taxon>Dothideomycetidae</taxon>
        <taxon>Mycosphaerellales</taxon>
        <taxon>Mycosphaerellaceae</taxon>
        <taxon>Zasmidium</taxon>
    </lineage>
</organism>
<evidence type="ECO:0000313" key="2">
    <source>
        <dbReference type="Proteomes" id="UP001305779"/>
    </source>
</evidence>
<dbReference type="EMBL" id="JAXOVC010000015">
    <property type="protein sequence ID" value="KAK4493785.1"/>
    <property type="molecule type" value="Genomic_DNA"/>
</dbReference>
<dbReference type="Proteomes" id="UP001305779">
    <property type="component" value="Unassembled WGS sequence"/>
</dbReference>
<sequence length="456" mass="51531">MSLDQLMNRLDCRNTDTRQNPYHILHYQFPAPELLPPGAKLHLEPPRFVAQRNRPPISDPLALGMLDTAFYTMIPTASDPTIVRGQGKSQELLTAVEALSHFPGTSLLKISAHLNDTNGQQNIGYRFRLESETNNGFKVTKDFELDSIEMGRLREAPPEHRWVGLIDHLINRETDRAYMHVRSNMDIHHPGVSLDQMHAMGFGVDKKLDVVEVFKNSLVQLKSDTNNRQIELGTRCGHSLTIDRVAFENIADEDCFSATCPQCKTSIIDDDTLAKVKVSQASEEVAVFRKNTYLWTRLDHEIPPGEFNFKAEELWPALEMSYQSLSPPALACLPVFSFGFYPATKAILKTFRSKWQDSLVDSDMFARELADSLFGIAMDTKMGSSEEPLWDAVYRPHFERDLRFWLRRAVNLSIASSRWRVEGPAEEDSLIEAMEGLNLQGASVASIGAMFEKLGL</sequence>
<protein>
    <submittedName>
        <fullName evidence="1">Uncharacterized protein</fullName>
    </submittedName>
</protein>